<evidence type="ECO:0000313" key="2">
    <source>
        <dbReference type="EMBL" id="OCH87124.1"/>
    </source>
</evidence>
<protein>
    <submittedName>
        <fullName evidence="2">Uncharacterized protein</fullName>
    </submittedName>
</protein>
<dbReference type="PANTHER" id="PTHR42077:SF1">
    <property type="entry name" value="YALI0F30239P"/>
    <property type="match status" value="1"/>
</dbReference>
<gene>
    <name evidence="2" type="ORF">OBBRIDRAFT_796540</name>
</gene>
<proteinExistence type="predicted"/>
<dbReference type="Proteomes" id="UP000250043">
    <property type="component" value="Unassembled WGS sequence"/>
</dbReference>
<dbReference type="AlphaFoldDB" id="A0A8E2APQ6"/>
<evidence type="ECO:0000313" key="3">
    <source>
        <dbReference type="Proteomes" id="UP000250043"/>
    </source>
</evidence>
<dbReference type="EMBL" id="KV722498">
    <property type="protein sequence ID" value="OCH87124.1"/>
    <property type="molecule type" value="Genomic_DNA"/>
</dbReference>
<sequence length="105" mass="11555">MANWVDLLSLIVTLSFVCGIAYGIYYLGAQYTKAIESTKESLKSKGVNVSKDGISVKTSRHMDHESYMDATQRSVIKALQNSQFGRSSDALHQANTDSNGARKHL</sequence>
<dbReference type="OrthoDB" id="2505950at2759"/>
<organism evidence="2 3">
    <name type="scientific">Obba rivulosa</name>
    <dbReference type="NCBI Taxonomy" id="1052685"/>
    <lineage>
        <taxon>Eukaryota</taxon>
        <taxon>Fungi</taxon>
        <taxon>Dikarya</taxon>
        <taxon>Basidiomycota</taxon>
        <taxon>Agaricomycotina</taxon>
        <taxon>Agaricomycetes</taxon>
        <taxon>Polyporales</taxon>
        <taxon>Gelatoporiaceae</taxon>
        <taxon>Obba</taxon>
    </lineage>
</organism>
<reference evidence="2 3" key="1">
    <citation type="submission" date="2016-07" db="EMBL/GenBank/DDBJ databases">
        <title>Draft genome of the white-rot fungus Obba rivulosa 3A-2.</title>
        <authorList>
            <consortium name="DOE Joint Genome Institute"/>
            <person name="Miettinen O."/>
            <person name="Riley R."/>
            <person name="Acob R."/>
            <person name="Barry K."/>
            <person name="Cullen D."/>
            <person name="De Vries R."/>
            <person name="Hainaut M."/>
            <person name="Hatakka A."/>
            <person name="Henrissat B."/>
            <person name="Hilden K."/>
            <person name="Kuo R."/>
            <person name="Labutti K."/>
            <person name="Lipzen A."/>
            <person name="Makela M.R."/>
            <person name="Sandor L."/>
            <person name="Spatafora J.W."/>
            <person name="Grigoriev I.V."/>
            <person name="Hibbett D.S."/>
        </authorList>
    </citation>
    <scope>NUCLEOTIDE SEQUENCE [LARGE SCALE GENOMIC DNA]</scope>
    <source>
        <strain evidence="2 3">3A-2</strain>
    </source>
</reference>
<accession>A0A8E2APQ6</accession>
<feature type="region of interest" description="Disordered" evidence="1">
    <location>
        <begin position="85"/>
        <end position="105"/>
    </location>
</feature>
<evidence type="ECO:0000256" key="1">
    <source>
        <dbReference type="SAM" id="MobiDB-lite"/>
    </source>
</evidence>
<dbReference type="PANTHER" id="PTHR42077">
    <property type="entry name" value="YALI0F30239P"/>
    <property type="match status" value="1"/>
</dbReference>
<keyword evidence="3" id="KW-1185">Reference proteome</keyword>
<name>A0A8E2APQ6_9APHY</name>